<sequence>MSNYSHLPTHYTTSQHIVRDDRGNPTNLVINNSFRVNPPSPATNGESENRQYTPPGVGTPASTPRQSLSPAIVTNLPGRAIHFENCYNVQTIHNSNFVGRPPSTKQSKQCSAAPKIQEASPISNFDKEFSSRFEDAFSIFDEAFSGFDEAFSTCSRRRRRSQPAKPHTPSISTGPPIPQPTHYLSAPQNTIPTPTPYYDPFIGLSAKINSSVQTMVNGVHQVVNERIQEQEAALQEAGRTIRLATHRETKPKAPSPSATARPEDVPTTPKSACPGFSEDKTRDDAGNTITVAKLCSHADCTSFMSADDSTSGSQGFRVSSSSKSWSTPDCKLSCPGSLRYEETDSLGNVKITSKLCIHEADSKEAKANESEAETVVESDSDLDDDAAYERAKRASMQPYVQDASDDEDWNVI</sequence>
<feature type="region of interest" description="Disordered" evidence="1">
    <location>
        <begin position="362"/>
        <end position="412"/>
    </location>
</feature>
<keyword evidence="3" id="KW-1185">Reference proteome</keyword>
<feature type="compositionally biased region" description="Polar residues" evidence="1">
    <location>
        <begin position="24"/>
        <end position="35"/>
    </location>
</feature>
<feature type="compositionally biased region" description="Polar residues" evidence="1">
    <location>
        <begin position="42"/>
        <end position="52"/>
    </location>
</feature>
<reference evidence="2 3" key="1">
    <citation type="submission" date="2014-04" db="EMBL/GenBank/DDBJ databases">
        <authorList>
            <consortium name="DOE Joint Genome Institute"/>
            <person name="Kuo A."/>
            <person name="Gay G."/>
            <person name="Dore J."/>
            <person name="Kohler A."/>
            <person name="Nagy L.G."/>
            <person name="Floudas D."/>
            <person name="Copeland A."/>
            <person name="Barry K.W."/>
            <person name="Cichocki N."/>
            <person name="Veneault-Fourrey C."/>
            <person name="LaButti K."/>
            <person name="Lindquist E.A."/>
            <person name="Lipzen A."/>
            <person name="Lundell T."/>
            <person name="Morin E."/>
            <person name="Murat C."/>
            <person name="Sun H."/>
            <person name="Tunlid A."/>
            <person name="Henrissat B."/>
            <person name="Grigoriev I.V."/>
            <person name="Hibbett D.S."/>
            <person name="Martin F."/>
            <person name="Nordberg H.P."/>
            <person name="Cantor M.N."/>
            <person name="Hua S.X."/>
        </authorList>
    </citation>
    <scope>NUCLEOTIDE SEQUENCE [LARGE SCALE GENOMIC DNA]</scope>
    <source>
        <strain evidence="3">h7</strain>
    </source>
</reference>
<dbReference type="AlphaFoldDB" id="A0A0C3C4I9"/>
<evidence type="ECO:0000313" key="3">
    <source>
        <dbReference type="Proteomes" id="UP000053424"/>
    </source>
</evidence>
<feature type="region of interest" description="Disordered" evidence="1">
    <location>
        <begin position="153"/>
        <end position="191"/>
    </location>
</feature>
<accession>A0A0C3C4I9</accession>
<feature type="compositionally biased region" description="Acidic residues" evidence="1">
    <location>
        <begin position="403"/>
        <end position="412"/>
    </location>
</feature>
<dbReference type="HOGENOM" id="CLU_055485_0_0_1"/>
<feature type="compositionally biased region" description="Polar residues" evidence="1">
    <location>
        <begin position="1"/>
        <end position="16"/>
    </location>
</feature>
<dbReference type="Proteomes" id="UP000053424">
    <property type="component" value="Unassembled WGS sequence"/>
</dbReference>
<evidence type="ECO:0000256" key="1">
    <source>
        <dbReference type="SAM" id="MobiDB-lite"/>
    </source>
</evidence>
<gene>
    <name evidence="2" type="ORF">M413DRAFT_447746</name>
</gene>
<protein>
    <submittedName>
        <fullName evidence="2">Uncharacterized protein</fullName>
    </submittedName>
</protein>
<feature type="compositionally biased region" description="Acidic residues" evidence="1">
    <location>
        <begin position="370"/>
        <end position="386"/>
    </location>
</feature>
<feature type="region of interest" description="Disordered" evidence="1">
    <location>
        <begin position="245"/>
        <end position="281"/>
    </location>
</feature>
<feature type="region of interest" description="Disordered" evidence="1">
    <location>
        <begin position="1"/>
        <end position="69"/>
    </location>
</feature>
<dbReference type="EMBL" id="KN831790">
    <property type="protein sequence ID" value="KIM38516.1"/>
    <property type="molecule type" value="Genomic_DNA"/>
</dbReference>
<name>A0A0C3C4I9_HEBCY</name>
<proteinExistence type="predicted"/>
<feature type="compositionally biased region" description="Polar residues" evidence="1">
    <location>
        <begin position="60"/>
        <end position="69"/>
    </location>
</feature>
<reference evidence="3" key="2">
    <citation type="submission" date="2015-01" db="EMBL/GenBank/DDBJ databases">
        <title>Evolutionary Origins and Diversification of the Mycorrhizal Mutualists.</title>
        <authorList>
            <consortium name="DOE Joint Genome Institute"/>
            <consortium name="Mycorrhizal Genomics Consortium"/>
            <person name="Kohler A."/>
            <person name="Kuo A."/>
            <person name="Nagy L.G."/>
            <person name="Floudas D."/>
            <person name="Copeland A."/>
            <person name="Barry K.W."/>
            <person name="Cichocki N."/>
            <person name="Veneault-Fourrey C."/>
            <person name="LaButti K."/>
            <person name="Lindquist E.A."/>
            <person name="Lipzen A."/>
            <person name="Lundell T."/>
            <person name="Morin E."/>
            <person name="Murat C."/>
            <person name="Riley R."/>
            <person name="Ohm R."/>
            <person name="Sun H."/>
            <person name="Tunlid A."/>
            <person name="Henrissat B."/>
            <person name="Grigoriev I.V."/>
            <person name="Hibbett D.S."/>
            <person name="Martin F."/>
        </authorList>
    </citation>
    <scope>NUCLEOTIDE SEQUENCE [LARGE SCALE GENOMIC DNA]</scope>
    <source>
        <strain evidence="3">h7</strain>
    </source>
</reference>
<evidence type="ECO:0000313" key="2">
    <source>
        <dbReference type="EMBL" id="KIM38516.1"/>
    </source>
</evidence>
<organism evidence="2 3">
    <name type="scientific">Hebeloma cylindrosporum</name>
    <dbReference type="NCBI Taxonomy" id="76867"/>
    <lineage>
        <taxon>Eukaryota</taxon>
        <taxon>Fungi</taxon>
        <taxon>Dikarya</taxon>
        <taxon>Basidiomycota</taxon>
        <taxon>Agaricomycotina</taxon>
        <taxon>Agaricomycetes</taxon>
        <taxon>Agaricomycetidae</taxon>
        <taxon>Agaricales</taxon>
        <taxon>Agaricineae</taxon>
        <taxon>Hymenogastraceae</taxon>
        <taxon>Hebeloma</taxon>
    </lineage>
</organism>